<dbReference type="EMBL" id="PQWB01000012">
    <property type="protein sequence ID" value="POZ63405.1"/>
    <property type="molecule type" value="Genomic_DNA"/>
</dbReference>
<sequence>MKIAAVTTNLASNFTQTQTLSIRQSVAVSQATPPSNPPEDSVALSKQGVQSLQSSLLQGDASGLLSMVKAILEKSFGIHIWLWDGQQQPAAPATQPPSPPEVSTQQSVDYQQKQQLQFSANGQVATQDGQQFQFSLSLSMQSRYQYHSSSSSQSGGQPHDPLMITLDGEAGAFSGATVSFDLQNNGQMSALPFPAGGGWLTLDKNGDGKVNNGSELFGPQSGNGFADLAQYDANHDGAIDESDPVYAQLRIWTGRGADGNDQTETLQQAHIGAILLPSVSAPLTIRNDSGSATPTAQMQSAGVYLKDDGQAGLVSQVDVYG</sequence>
<protein>
    <recommendedName>
        <fullName evidence="4">Haemolysin-type calcium binding-related domain-containing protein</fullName>
    </recommendedName>
</protein>
<dbReference type="PANTHER" id="PTHR39431:SF1">
    <property type="entry name" value="FRPA_C-RELATED PROTEIN"/>
    <property type="match status" value="1"/>
</dbReference>
<comment type="caution">
    <text evidence="2">The sequence shown here is derived from an EMBL/GenBank/DDBJ whole genome shotgun (WGS) entry which is preliminary data.</text>
</comment>
<evidence type="ECO:0000256" key="1">
    <source>
        <dbReference type="SAM" id="MobiDB-lite"/>
    </source>
</evidence>
<evidence type="ECO:0000313" key="2">
    <source>
        <dbReference type="EMBL" id="POZ63405.1"/>
    </source>
</evidence>
<keyword evidence="3" id="KW-1185">Reference proteome</keyword>
<accession>A0A2S5DJY0</accession>
<dbReference type="Proteomes" id="UP000237082">
    <property type="component" value="Unassembled WGS sequence"/>
</dbReference>
<organism evidence="2 3">
    <name type="scientific">Chromobacterium alticapitis</name>
    <dbReference type="NCBI Taxonomy" id="2073169"/>
    <lineage>
        <taxon>Bacteria</taxon>
        <taxon>Pseudomonadati</taxon>
        <taxon>Pseudomonadota</taxon>
        <taxon>Betaproteobacteria</taxon>
        <taxon>Neisseriales</taxon>
        <taxon>Chromobacteriaceae</taxon>
        <taxon>Chromobacterium</taxon>
    </lineage>
</organism>
<evidence type="ECO:0000313" key="3">
    <source>
        <dbReference type="Proteomes" id="UP000237082"/>
    </source>
</evidence>
<dbReference type="AlphaFoldDB" id="A0A2S5DJY0"/>
<dbReference type="PANTHER" id="PTHR39431">
    <property type="entry name" value="FRPA/C-RELATED PROTEIN"/>
    <property type="match status" value="1"/>
</dbReference>
<dbReference type="RefSeq" id="WP_103901308.1">
    <property type="nucleotide sequence ID" value="NZ_PQWB01000012.1"/>
</dbReference>
<dbReference type="OrthoDB" id="9773411at2"/>
<proteinExistence type="predicted"/>
<name>A0A2S5DJY0_9NEIS</name>
<feature type="region of interest" description="Disordered" evidence="1">
    <location>
        <begin position="88"/>
        <end position="109"/>
    </location>
</feature>
<reference evidence="3" key="1">
    <citation type="submission" date="2018-02" db="EMBL/GenBank/DDBJ databases">
        <authorList>
            <person name="O'Hara-Hanley K."/>
            <person name="Soby S."/>
        </authorList>
    </citation>
    <scope>NUCLEOTIDE SEQUENCE [LARGE SCALE GENOMIC DNA]</scope>
    <source>
        <strain evidence="3">MWU14-2602</strain>
    </source>
</reference>
<evidence type="ECO:0008006" key="4">
    <source>
        <dbReference type="Google" id="ProtNLM"/>
    </source>
</evidence>
<gene>
    <name evidence="2" type="ORF">C2I19_03380</name>
</gene>